<evidence type="ECO:0000256" key="1">
    <source>
        <dbReference type="SAM" id="Phobius"/>
    </source>
</evidence>
<feature type="transmembrane region" description="Helical" evidence="1">
    <location>
        <begin position="171"/>
        <end position="193"/>
    </location>
</feature>
<protein>
    <submittedName>
        <fullName evidence="3">Sulfite exporter TauE/SafE family protein</fullName>
    </submittedName>
</protein>
<feature type="transmembrane region" description="Helical" evidence="1">
    <location>
        <begin position="91"/>
        <end position="109"/>
    </location>
</feature>
<proteinExistence type="predicted"/>
<dbReference type="Pfam" id="PF13386">
    <property type="entry name" value="DsbD_2"/>
    <property type="match status" value="1"/>
</dbReference>
<sequence>MENIIAQYGSPFIAAILIGLGCGFSCGSTSTIFLTTYIMGNENDTKKGFFSVMHFLSGKIIVMIILGIISSFMGTAIINEYTTIGGFNSKILLNIVEIVTGIAIFYKIFKKKSCCNKKSCGKNFINNKKENIIKHIPLWLAGMAYGMTPCYPLAVMLLFSATLSPLNACFLMLVFGISNSISPVIIYGTMAGYFSKKMYKEIPQYIHLIQGMAGAVFILIGVYPLIIK</sequence>
<organism evidence="3 4">
    <name type="scientific">Tepidibacter hydrothermalis</name>
    <dbReference type="NCBI Taxonomy" id="3036126"/>
    <lineage>
        <taxon>Bacteria</taxon>
        <taxon>Bacillati</taxon>
        <taxon>Bacillota</taxon>
        <taxon>Clostridia</taxon>
        <taxon>Peptostreptococcales</taxon>
        <taxon>Peptostreptococcaceae</taxon>
        <taxon>Tepidibacter</taxon>
    </lineage>
</organism>
<gene>
    <name evidence="3" type="ORF">P4S50_17115</name>
</gene>
<dbReference type="InterPro" id="IPR039447">
    <property type="entry name" value="UreH-like_TM_dom"/>
</dbReference>
<feature type="transmembrane region" description="Helical" evidence="1">
    <location>
        <begin position="138"/>
        <end position="159"/>
    </location>
</feature>
<keyword evidence="1" id="KW-1133">Transmembrane helix</keyword>
<keyword evidence="1" id="KW-0812">Transmembrane</keyword>
<dbReference type="Proteomes" id="UP001222800">
    <property type="component" value="Chromosome"/>
</dbReference>
<reference evidence="3 4" key="1">
    <citation type="submission" date="2023-03" db="EMBL/GenBank/DDBJ databases">
        <title>Complete genome sequence of Tepidibacter sp. SWIR-1, isolated from a deep-sea hydrothermal vent.</title>
        <authorList>
            <person name="Li X."/>
        </authorList>
    </citation>
    <scope>NUCLEOTIDE SEQUENCE [LARGE SCALE GENOMIC DNA]</scope>
    <source>
        <strain evidence="3 4">SWIR-1</strain>
    </source>
</reference>
<dbReference type="EMBL" id="CP120733">
    <property type="protein sequence ID" value="WFD10075.1"/>
    <property type="molecule type" value="Genomic_DNA"/>
</dbReference>
<feature type="domain" description="Urease accessory protein UreH-like transmembrane" evidence="2">
    <location>
        <begin position="14"/>
        <end position="223"/>
    </location>
</feature>
<feature type="transmembrane region" description="Helical" evidence="1">
    <location>
        <begin position="12"/>
        <end position="39"/>
    </location>
</feature>
<evidence type="ECO:0000313" key="3">
    <source>
        <dbReference type="EMBL" id="WFD10075.1"/>
    </source>
</evidence>
<evidence type="ECO:0000259" key="2">
    <source>
        <dbReference type="Pfam" id="PF13386"/>
    </source>
</evidence>
<name>A0ABY8EDW0_9FIRM</name>
<feature type="transmembrane region" description="Helical" evidence="1">
    <location>
        <begin position="60"/>
        <end position="79"/>
    </location>
</feature>
<dbReference type="RefSeq" id="WP_277732052.1">
    <property type="nucleotide sequence ID" value="NZ_CP120733.1"/>
</dbReference>
<accession>A0ABY8EDW0</accession>
<evidence type="ECO:0000313" key="4">
    <source>
        <dbReference type="Proteomes" id="UP001222800"/>
    </source>
</evidence>
<keyword evidence="4" id="KW-1185">Reference proteome</keyword>
<keyword evidence="1" id="KW-0472">Membrane</keyword>
<feature type="transmembrane region" description="Helical" evidence="1">
    <location>
        <begin position="205"/>
        <end position="226"/>
    </location>
</feature>